<protein>
    <recommendedName>
        <fullName evidence="3">protein-L-isoaspartate(D-aspartate) O-methyltransferase</fullName>
        <ecNumber evidence="3">2.1.1.77</ecNumber>
    </recommendedName>
</protein>
<dbReference type="PANTHER" id="PTHR11579">
    <property type="entry name" value="PROTEIN-L-ISOASPARTATE O-METHYLTRANSFERASE"/>
    <property type="match status" value="1"/>
</dbReference>
<keyword evidence="9" id="KW-1185">Reference proteome</keyword>
<comment type="subcellular location">
    <subcellularLocation>
        <location evidence="1">Cytoplasm</location>
    </subcellularLocation>
</comment>
<evidence type="ECO:0000313" key="8">
    <source>
        <dbReference type="EMBL" id="PSS09085.1"/>
    </source>
</evidence>
<keyword evidence="4" id="KW-0963">Cytoplasm</keyword>
<dbReference type="STRING" id="857342.A0A2T3ART9"/>
<dbReference type="PANTHER" id="PTHR11579:SF0">
    <property type="entry name" value="PROTEIN-L-ISOASPARTATE(D-ASPARTATE) O-METHYLTRANSFERASE"/>
    <property type="match status" value="1"/>
</dbReference>
<dbReference type="SUPFAM" id="SSF53335">
    <property type="entry name" value="S-adenosyl-L-methionine-dependent methyltransferases"/>
    <property type="match status" value="1"/>
</dbReference>
<evidence type="ECO:0000313" key="9">
    <source>
        <dbReference type="Proteomes" id="UP000241818"/>
    </source>
</evidence>
<dbReference type="GeneID" id="36569324"/>
<keyword evidence="5" id="KW-0489">Methyltransferase</keyword>
<comment type="similarity">
    <text evidence="2">Belongs to the methyltransferase superfamily. L-isoaspartyl/D-aspartyl protein methyltransferase family.</text>
</comment>
<reference evidence="8 9" key="1">
    <citation type="journal article" date="2018" name="New Phytol.">
        <title>Comparative genomics and transcriptomics depict ericoid mycorrhizal fungi as versatile saprotrophs and plant mutualists.</title>
        <authorList>
            <person name="Martino E."/>
            <person name="Morin E."/>
            <person name="Grelet G.A."/>
            <person name="Kuo A."/>
            <person name="Kohler A."/>
            <person name="Daghino S."/>
            <person name="Barry K.W."/>
            <person name="Cichocki N."/>
            <person name="Clum A."/>
            <person name="Dockter R.B."/>
            <person name="Hainaut M."/>
            <person name="Kuo R.C."/>
            <person name="LaButti K."/>
            <person name="Lindahl B.D."/>
            <person name="Lindquist E.A."/>
            <person name="Lipzen A."/>
            <person name="Khouja H.R."/>
            <person name="Magnuson J."/>
            <person name="Murat C."/>
            <person name="Ohm R.A."/>
            <person name="Singer S.W."/>
            <person name="Spatafora J.W."/>
            <person name="Wang M."/>
            <person name="Veneault-Fourrey C."/>
            <person name="Henrissat B."/>
            <person name="Grigoriev I.V."/>
            <person name="Martin F.M."/>
            <person name="Perotto S."/>
        </authorList>
    </citation>
    <scope>NUCLEOTIDE SEQUENCE [LARGE SCALE GENOMIC DNA]</scope>
    <source>
        <strain evidence="8 9">ATCC 22711</strain>
    </source>
</reference>
<dbReference type="InParanoid" id="A0A2T3ART9"/>
<evidence type="ECO:0000256" key="3">
    <source>
        <dbReference type="ARBA" id="ARBA00011890"/>
    </source>
</evidence>
<dbReference type="RefSeq" id="XP_024717383.1">
    <property type="nucleotide sequence ID" value="XM_024861243.1"/>
</dbReference>
<accession>A0A2T3ART9</accession>
<gene>
    <name evidence="8" type="ORF">M430DRAFT_108900</name>
</gene>
<dbReference type="GO" id="GO:0005737">
    <property type="term" value="C:cytoplasm"/>
    <property type="evidence" value="ECO:0007669"/>
    <property type="project" value="UniProtKB-SubCell"/>
</dbReference>
<dbReference type="OrthoDB" id="73890at2759"/>
<evidence type="ECO:0000256" key="1">
    <source>
        <dbReference type="ARBA" id="ARBA00004496"/>
    </source>
</evidence>
<evidence type="ECO:0000256" key="4">
    <source>
        <dbReference type="ARBA" id="ARBA00022490"/>
    </source>
</evidence>
<dbReference type="AlphaFoldDB" id="A0A2T3ART9"/>
<proteinExistence type="inferred from homology"/>
<dbReference type="EMBL" id="KZ679017">
    <property type="protein sequence ID" value="PSS09085.1"/>
    <property type="molecule type" value="Genomic_DNA"/>
</dbReference>
<dbReference type="InterPro" id="IPR029063">
    <property type="entry name" value="SAM-dependent_MTases_sf"/>
</dbReference>
<name>A0A2T3ART9_AMORE</name>
<dbReference type="EC" id="2.1.1.77" evidence="3"/>
<dbReference type="Proteomes" id="UP000241818">
    <property type="component" value="Unassembled WGS sequence"/>
</dbReference>
<keyword evidence="6" id="KW-0808">Transferase</keyword>
<dbReference type="CDD" id="cd02440">
    <property type="entry name" value="AdoMet_MTases"/>
    <property type="match status" value="1"/>
</dbReference>
<dbReference type="InterPro" id="IPR000682">
    <property type="entry name" value="PCMT"/>
</dbReference>
<evidence type="ECO:0000256" key="2">
    <source>
        <dbReference type="ARBA" id="ARBA00005369"/>
    </source>
</evidence>
<organism evidence="8 9">
    <name type="scientific">Amorphotheca resinae ATCC 22711</name>
    <dbReference type="NCBI Taxonomy" id="857342"/>
    <lineage>
        <taxon>Eukaryota</taxon>
        <taxon>Fungi</taxon>
        <taxon>Dikarya</taxon>
        <taxon>Ascomycota</taxon>
        <taxon>Pezizomycotina</taxon>
        <taxon>Leotiomycetes</taxon>
        <taxon>Helotiales</taxon>
        <taxon>Amorphothecaceae</taxon>
        <taxon>Amorphotheca</taxon>
    </lineage>
</organism>
<dbReference type="GO" id="GO:0004719">
    <property type="term" value="F:protein-L-isoaspartate (D-aspartate) O-methyltransferase activity"/>
    <property type="evidence" value="ECO:0007669"/>
    <property type="project" value="UniProtKB-EC"/>
</dbReference>
<dbReference type="Pfam" id="PF01135">
    <property type="entry name" value="PCMT"/>
    <property type="match status" value="1"/>
</dbReference>
<dbReference type="GO" id="GO:0032259">
    <property type="term" value="P:methylation"/>
    <property type="evidence" value="ECO:0007669"/>
    <property type="project" value="UniProtKB-KW"/>
</dbReference>
<keyword evidence="7" id="KW-0949">S-adenosyl-L-methionine</keyword>
<evidence type="ECO:0000256" key="5">
    <source>
        <dbReference type="ARBA" id="ARBA00022603"/>
    </source>
</evidence>
<dbReference type="NCBIfam" id="TIGR00080">
    <property type="entry name" value="pimt"/>
    <property type="match status" value="1"/>
</dbReference>
<sequence>MAWRCSGASNRELVENLFQNGLIESPRVKGAMLSVDRAHFCPSPNTAYLDTPQSIGHSATISAPHMHASALESLLPYLNAGSRVLDIGSGSGYLTAVLAELVQPGGRVVGVEHIRELKELGERNLGRSQRGRELLSDGTVEFVVGDGRRGWVDRGAPEGGKEYWDAIHVGAAAGEVHGGLVEQLRRPGRMFIPVEDTSGLDQYIWLVDKDKEGNVNKKKLYGVRYVPLTDPPR</sequence>
<evidence type="ECO:0000256" key="7">
    <source>
        <dbReference type="ARBA" id="ARBA00022691"/>
    </source>
</evidence>
<dbReference type="Gene3D" id="3.40.50.150">
    <property type="entry name" value="Vaccinia Virus protein VP39"/>
    <property type="match status" value="1"/>
</dbReference>
<evidence type="ECO:0000256" key="6">
    <source>
        <dbReference type="ARBA" id="ARBA00022679"/>
    </source>
</evidence>